<dbReference type="KEGG" id="qsa:O6P43_019428"/>
<feature type="region of interest" description="Disordered" evidence="7">
    <location>
        <begin position="153"/>
        <end position="172"/>
    </location>
</feature>
<keyword evidence="10" id="KW-1185">Reference proteome</keyword>
<keyword evidence="9" id="KW-0575">Peroxidase</keyword>
<evidence type="ECO:0000259" key="8">
    <source>
        <dbReference type="PROSITE" id="PS50071"/>
    </source>
</evidence>
<evidence type="ECO:0000313" key="9">
    <source>
        <dbReference type="EMBL" id="KAJ7958758.1"/>
    </source>
</evidence>
<dbReference type="CDD" id="cd00086">
    <property type="entry name" value="homeodomain"/>
    <property type="match status" value="1"/>
</dbReference>
<dbReference type="PROSITE" id="PS50071">
    <property type="entry name" value="HOMEOBOX_2"/>
    <property type="match status" value="1"/>
</dbReference>
<keyword evidence="9" id="KW-0560">Oxidoreductase</keyword>
<reference evidence="9" key="1">
    <citation type="journal article" date="2023" name="Science">
        <title>Elucidation of the pathway for biosynthesis of saponin adjuvants from the soapbark tree.</title>
        <authorList>
            <person name="Reed J."/>
            <person name="Orme A."/>
            <person name="El-Demerdash A."/>
            <person name="Owen C."/>
            <person name="Martin L.B.B."/>
            <person name="Misra R.C."/>
            <person name="Kikuchi S."/>
            <person name="Rejzek M."/>
            <person name="Martin A.C."/>
            <person name="Harkess A."/>
            <person name="Leebens-Mack J."/>
            <person name="Louveau T."/>
            <person name="Stephenson M.J."/>
            <person name="Osbourn A."/>
        </authorList>
    </citation>
    <scope>NUCLEOTIDE SEQUENCE</scope>
    <source>
        <strain evidence="9">S10</strain>
    </source>
</reference>
<name>A0AAD7LIM9_QUISA</name>
<keyword evidence="2 5" id="KW-0238">DNA-binding</keyword>
<comment type="subcellular location">
    <subcellularLocation>
        <location evidence="1 5 6">Nucleus</location>
    </subcellularLocation>
</comment>
<keyword evidence="4 5" id="KW-0539">Nucleus</keyword>
<dbReference type="SUPFAM" id="SSF46689">
    <property type="entry name" value="Homeodomain-like"/>
    <property type="match status" value="1"/>
</dbReference>
<dbReference type="GO" id="GO:0003677">
    <property type="term" value="F:DNA binding"/>
    <property type="evidence" value="ECO:0007669"/>
    <property type="project" value="UniProtKB-UniRule"/>
</dbReference>
<feature type="DNA-binding region" description="Homeobox" evidence="5">
    <location>
        <begin position="272"/>
        <end position="331"/>
    </location>
</feature>
<protein>
    <submittedName>
        <fullName evidence="9">Protein OVEREXPRESSOR OF CATIONIC PEROXIDASE 3</fullName>
    </submittedName>
</protein>
<dbReference type="Pfam" id="PF00046">
    <property type="entry name" value="Homeodomain"/>
    <property type="match status" value="1"/>
</dbReference>
<evidence type="ECO:0000256" key="2">
    <source>
        <dbReference type="ARBA" id="ARBA00023125"/>
    </source>
</evidence>
<evidence type="ECO:0000256" key="5">
    <source>
        <dbReference type="PROSITE-ProRule" id="PRU00108"/>
    </source>
</evidence>
<gene>
    <name evidence="9" type="ORF">O6P43_019428</name>
</gene>
<comment type="caution">
    <text evidence="9">The sequence shown here is derived from an EMBL/GenBank/DDBJ whole genome shotgun (WGS) entry which is preliminary data.</text>
</comment>
<dbReference type="InterPro" id="IPR009057">
    <property type="entry name" value="Homeodomain-like_sf"/>
</dbReference>
<accession>A0AAD7LIM9</accession>
<proteinExistence type="predicted"/>
<evidence type="ECO:0000313" key="10">
    <source>
        <dbReference type="Proteomes" id="UP001163823"/>
    </source>
</evidence>
<dbReference type="PANTHER" id="PTHR15467">
    <property type="entry name" value="ZINC-FINGERS AND HOMEOBOXES RELATED"/>
    <property type="match status" value="1"/>
</dbReference>
<evidence type="ECO:0000256" key="1">
    <source>
        <dbReference type="ARBA" id="ARBA00004123"/>
    </source>
</evidence>
<dbReference type="SMART" id="SM00389">
    <property type="entry name" value="HOX"/>
    <property type="match status" value="1"/>
</dbReference>
<dbReference type="InterPro" id="IPR001356">
    <property type="entry name" value="HD"/>
</dbReference>
<dbReference type="GO" id="GO:0000981">
    <property type="term" value="F:DNA-binding transcription factor activity, RNA polymerase II-specific"/>
    <property type="evidence" value="ECO:0007669"/>
    <property type="project" value="TreeGrafter"/>
</dbReference>
<evidence type="ECO:0000256" key="4">
    <source>
        <dbReference type="ARBA" id="ARBA00023242"/>
    </source>
</evidence>
<evidence type="ECO:0000256" key="3">
    <source>
        <dbReference type="ARBA" id="ARBA00023155"/>
    </source>
</evidence>
<dbReference type="Gene3D" id="1.10.10.60">
    <property type="entry name" value="Homeodomain-like"/>
    <property type="match status" value="1"/>
</dbReference>
<dbReference type="PANTHER" id="PTHR15467:SF9">
    <property type="entry name" value="HOMEOBOX DOMAIN-CONTAINING PROTEIN"/>
    <property type="match status" value="1"/>
</dbReference>
<organism evidence="9 10">
    <name type="scientific">Quillaja saponaria</name>
    <name type="common">Soap bark tree</name>
    <dbReference type="NCBI Taxonomy" id="32244"/>
    <lineage>
        <taxon>Eukaryota</taxon>
        <taxon>Viridiplantae</taxon>
        <taxon>Streptophyta</taxon>
        <taxon>Embryophyta</taxon>
        <taxon>Tracheophyta</taxon>
        <taxon>Spermatophyta</taxon>
        <taxon>Magnoliopsida</taxon>
        <taxon>eudicotyledons</taxon>
        <taxon>Gunneridae</taxon>
        <taxon>Pentapetalae</taxon>
        <taxon>rosids</taxon>
        <taxon>fabids</taxon>
        <taxon>Fabales</taxon>
        <taxon>Quillajaceae</taxon>
        <taxon>Quillaja</taxon>
    </lineage>
</organism>
<feature type="domain" description="Homeobox" evidence="8">
    <location>
        <begin position="270"/>
        <end position="330"/>
    </location>
</feature>
<dbReference type="EMBL" id="JARAOO010000008">
    <property type="protein sequence ID" value="KAJ7958758.1"/>
    <property type="molecule type" value="Genomic_DNA"/>
</dbReference>
<dbReference type="GO" id="GO:0005634">
    <property type="term" value="C:nucleus"/>
    <property type="evidence" value="ECO:0007669"/>
    <property type="project" value="UniProtKB-SubCell"/>
</dbReference>
<sequence>MYSLYLVPMASTSSFHTTSVAVHCLSSGHNQRFLVAQPSFNSLIFPRQLLWRSILVLSRCRSSNSELTAASSSSKKKKKKNLTCNDAKEGDDAVDDAFEALFRQLEEDLKNDDLPFDDGDDKISEEAVAKLERELENALGDDDAEMLSSDVVDNAEGSHDTEEDDDKEDEKPVKLRNWQLRRLAIALKAGRRKTSIKSLAAELCLDRGVVLELLREPPPDLLMMSIALPDEPTPTALVPEKKSLEIIHEETTSAPSEPGTKIEVPVHVMQHRWSAQKRLKKVQVDTLERVYKRTRRPTNAMISSIVHVTNLPQRRVVKWFEDKRAEDGVPLNHLPYQRSVPENV</sequence>
<dbReference type="AlphaFoldDB" id="A0AAD7LIM9"/>
<evidence type="ECO:0000256" key="7">
    <source>
        <dbReference type="SAM" id="MobiDB-lite"/>
    </source>
</evidence>
<evidence type="ECO:0000256" key="6">
    <source>
        <dbReference type="RuleBase" id="RU000682"/>
    </source>
</evidence>
<keyword evidence="3 5" id="KW-0371">Homeobox</keyword>
<dbReference type="Proteomes" id="UP001163823">
    <property type="component" value="Chromosome 8"/>
</dbReference>
<dbReference type="GO" id="GO:0004601">
    <property type="term" value="F:peroxidase activity"/>
    <property type="evidence" value="ECO:0007669"/>
    <property type="project" value="UniProtKB-KW"/>
</dbReference>